<gene>
    <name evidence="1" type="ORF">F2Q70_00021615</name>
</gene>
<dbReference type="AlphaFoldDB" id="A0A8S9GLJ1"/>
<dbReference type="EMBL" id="QGKY02001925">
    <property type="protein sequence ID" value="KAF2546703.1"/>
    <property type="molecule type" value="Genomic_DNA"/>
</dbReference>
<name>A0A8S9GLJ1_BRACR</name>
<evidence type="ECO:0000313" key="1">
    <source>
        <dbReference type="EMBL" id="KAF2546703.1"/>
    </source>
</evidence>
<comment type="caution">
    <text evidence="1">The sequence shown here is derived from an EMBL/GenBank/DDBJ whole genome shotgun (WGS) entry which is preliminary data.</text>
</comment>
<protein>
    <submittedName>
        <fullName evidence="1">Uncharacterized protein</fullName>
    </submittedName>
</protein>
<reference evidence="1" key="1">
    <citation type="submission" date="2019-12" db="EMBL/GenBank/DDBJ databases">
        <title>Genome sequencing and annotation of Brassica cretica.</title>
        <authorList>
            <person name="Studholme D.J."/>
            <person name="Sarris P.F."/>
        </authorList>
    </citation>
    <scope>NUCLEOTIDE SEQUENCE</scope>
    <source>
        <strain evidence="1">PFS-102/07</strain>
        <tissue evidence="1">Leaf</tissue>
    </source>
</reference>
<proteinExistence type="predicted"/>
<accession>A0A8S9GLJ1</accession>
<organism evidence="1">
    <name type="scientific">Brassica cretica</name>
    <name type="common">Mustard</name>
    <dbReference type="NCBI Taxonomy" id="69181"/>
    <lineage>
        <taxon>Eukaryota</taxon>
        <taxon>Viridiplantae</taxon>
        <taxon>Streptophyta</taxon>
        <taxon>Embryophyta</taxon>
        <taxon>Tracheophyta</taxon>
        <taxon>Spermatophyta</taxon>
        <taxon>Magnoliopsida</taxon>
        <taxon>eudicotyledons</taxon>
        <taxon>Gunneridae</taxon>
        <taxon>Pentapetalae</taxon>
        <taxon>rosids</taxon>
        <taxon>malvids</taxon>
        <taxon>Brassicales</taxon>
        <taxon>Brassicaceae</taxon>
        <taxon>Brassiceae</taxon>
        <taxon>Brassica</taxon>
    </lineage>
</organism>
<sequence>MGAETYAFDAALEGGGTKTDCSSQAAYASYLFMLELNFHSGSSIYSSETDEHE</sequence>